<dbReference type="Proteomes" id="UP001367316">
    <property type="component" value="Unassembled WGS sequence"/>
</dbReference>
<dbReference type="InterPro" id="IPR046497">
    <property type="entry name" value="DUF6590"/>
</dbReference>
<dbReference type="EMBL" id="JBBPBF010000004">
    <property type="protein sequence ID" value="KAK7614419.1"/>
    <property type="molecule type" value="Genomic_DNA"/>
</dbReference>
<accession>A0ABR1NGW1</accession>
<evidence type="ECO:0000313" key="2">
    <source>
        <dbReference type="EMBL" id="KAK7614419.1"/>
    </source>
</evidence>
<evidence type="ECO:0000259" key="1">
    <source>
        <dbReference type="Pfam" id="PF20233"/>
    </source>
</evidence>
<sequence length="242" mass="26667">MAHLNRPIFPTAAAYLQSLAMVEPAVSESERPNGVHGGIPREPPEGLFLALPLLCSDDQLLMTEPDLPLYLVKPSDREEFFCVGKVIKTIAIWKNDEKITTYGVITDSVKDYSTCLFIEDFGPLGTITANRREPPGSRGIIHTTPYPPDPLAGEANLLDHVFAAKPLQAPYDLPRTARVDYTTIFNARHDAPVRHIAQLDEESLDVLCRNFREATGGCLIGAVKKETSKKKAEVVDEGDEVD</sequence>
<keyword evidence="3" id="KW-1185">Reference proteome</keyword>
<reference evidence="2 3" key="1">
    <citation type="submission" date="2024-04" db="EMBL/GenBank/DDBJ databases">
        <title>Phyllosticta paracitricarpa is synonymous to the EU quarantine fungus P. citricarpa based on phylogenomic analyses.</title>
        <authorList>
            <consortium name="Lawrence Berkeley National Laboratory"/>
            <person name="Van ingen-buijs V.A."/>
            <person name="Van westerhoven A.C."/>
            <person name="Haridas S."/>
            <person name="Skiadas P."/>
            <person name="Martin F."/>
            <person name="Groenewald J.Z."/>
            <person name="Crous P.W."/>
            <person name="Seidl M.F."/>
        </authorList>
    </citation>
    <scope>NUCLEOTIDE SEQUENCE [LARGE SCALE GENOMIC DNA]</scope>
    <source>
        <strain evidence="2 3">CBS 141358</strain>
    </source>
</reference>
<protein>
    <recommendedName>
        <fullName evidence="1">DUF6590 domain-containing protein</fullName>
    </recommendedName>
</protein>
<feature type="domain" description="DUF6590" evidence="1">
    <location>
        <begin position="104"/>
        <end position="207"/>
    </location>
</feature>
<comment type="caution">
    <text evidence="2">The sequence shown here is derived from an EMBL/GenBank/DDBJ whole genome shotgun (WGS) entry which is preliminary data.</text>
</comment>
<evidence type="ECO:0000313" key="3">
    <source>
        <dbReference type="Proteomes" id="UP001367316"/>
    </source>
</evidence>
<organism evidence="2 3">
    <name type="scientific">Phyllosticta paracitricarpa</name>
    <dbReference type="NCBI Taxonomy" id="2016321"/>
    <lineage>
        <taxon>Eukaryota</taxon>
        <taxon>Fungi</taxon>
        <taxon>Dikarya</taxon>
        <taxon>Ascomycota</taxon>
        <taxon>Pezizomycotina</taxon>
        <taxon>Dothideomycetes</taxon>
        <taxon>Dothideomycetes incertae sedis</taxon>
        <taxon>Botryosphaeriales</taxon>
        <taxon>Phyllostictaceae</taxon>
        <taxon>Phyllosticta</taxon>
    </lineage>
</organism>
<proteinExistence type="predicted"/>
<name>A0ABR1NGW1_9PEZI</name>
<dbReference type="Pfam" id="PF20233">
    <property type="entry name" value="DUF6590"/>
    <property type="match status" value="1"/>
</dbReference>
<gene>
    <name evidence="2" type="ORF">JOL62DRAFT_553882</name>
</gene>